<evidence type="ECO:0000313" key="1">
    <source>
        <dbReference type="EMBL" id="GAA0229129.1"/>
    </source>
</evidence>
<dbReference type="Proteomes" id="UP001501176">
    <property type="component" value="Unassembled WGS sequence"/>
</dbReference>
<keyword evidence="2" id="KW-1185">Reference proteome</keyword>
<dbReference type="InterPro" id="IPR009061">
    <property type="entry name" value="DNA-bd_dom_put_sf"/>
</dbReference>
<dbReference type="RefSeq" id="WP_343821040.1">
    <property type="nucleotide sequence ID" value="NZ_BAAAFN010000013.1"/>
</dbReference>
<dbReference type="Gene3D" id="1.10.238.160">
    <property type="match status" value="1"/>
</dbReference>
<protein>
    <recommendedName>
        <fullName evidence="3">AlpA family phage regulatory protein</fullName>
    </recommendedName>
</protein>
<accession>A0ABN0TSN0</accession>
<organism evidence="1 2">
    <name type="scientific">Castellaniella daejeonensis</name>
    <dbReference type="NCBI Taxonomy" id="659013"/>
    <lineage>
        <taxon>Bacteria</taxon>
        <taxon>Pseudomonadati</taxon>
        <taxon>Pseudomonadota</taxon>
        <taxon>Betaproteobacteria</taxon>
        <taxon>Burkholderiales</taxon>
        <taxon>Alcaligenaceae</taxon>
        <taxon>Castellaniella</taxon>
    </lineage>
</organism>
<name>A0ABN0TSN0_9BURK</name>
<gene>
    <name evidence="1" type="ORF">GCM10009125_17650</name>
</gene>
<dbReference type="EMBL" id="BAAAFN010000013">
    <property type="protein sequence ID" value="GAA0229129.1"/>
    <property type="molecule type" value="Genomic_DNA"/>
</dbReference>
<proteinExistence type="predicted"/>
<dbReference type="Pfam" id="PF05930">
    <property type="entry name" value="Phage_AlpA"/>
    <property type="match status" value="1"/>
</dbReference>
<sequence>MNEPSRSEADLFPHPAPAANIVAITRKELLSKVPLSDRTIFDMEKRGEFPQRFCLSNRVVAWDLAEVNAWLESRKSTRNHQMDAALSAPLHRTGT</sequence>
<dbReference type="InterPro" id="IPR010260">
    <property type="entry name" value="AlpA"/>
</dbReference>
<evidence type="ECO:0008006" key="3">
    <source>
        <dbReference type="Google" id="ProtNLM"/>
    </source>
</evidence>
<comment type="caution">
    <text evidence="1">The sequence shown here is derived from an EMBL/GenBank/DDBJ whole genome shotgun (WGS) entry which is preliminary data.</text>
</comment>
<reference evidence="1 2" key="1">
    <citation type="journal article" date="2019" name="Int. J. Syst. Evol. Microbiol.">
        <title>The Global Catalogue of Microorganisms (GCM) 10K type strain sequencing project: providing services to taxonomists for standard genome sequencing and annotation.</title>
        <authorList>
            <consortium name="The Broad Institute Genomics Platform"/>
            <consortium name="The Broad Institute Genome Sequencing Center for Infectious Disease"/>
            <person name="Wu L."/>
            <person name="Ma J."/>
        </authorList>
    </citation>
    <scope>NUCLEOTIDE SEQUENCE [LARGE SCALE GENOMIC DNA]</scope>
    <source>
        <strain evidence="1 2">JCM 16240</strain>
    </source>
</reference>
<dbReference type="SUPFAM" id="SSF46955">
    <property type="entry name" value="Putative DNA-binding domain"/>
    <property type="match status" value="1"/>
</dbReference>
<evidence type="ECO:0000313" key="2">
    <source>
        <dbReference type="Proteomes" id="UP001501176"/>
    </source>
</evidence>